<sequence>MSSDNDFLQGNSVKLNKVECGGSERYIQNFICSTKLFEKETILKIELDLMFILNNFTAKLQLFKQQLGGFKPFVLNIKAEGCGILSGKSKSPHPILTIIRKVIMENLNISKSCPIQP</sequence>
<proteinExistence type="predicted"/>
<dbReference type="EnsemblMetazoa" id="MESCA011066-RA">
    <property type="protein sequence ID" value="MESCA011066-PA"/>
    <property type="gene ID" value="MESCA011066"/>
</dbReference>
<dbReference type="InterPro" id="IPR010512">
    <property type="entry name" value="DUF1091"/>
</dbReference>
<dbReference type="Proteomes" id="UP000015102">
    <property type="component" value="Unassembled WGS sequence"/>
</dbReference>
<name>T1H464_MEGSC</name>
<dbReference type="AlphaFoldDB" id="T1H464"/>
<evidence type="ECO:0000313" key="2">
    <source>
        <dbReference type="Proteomes" id="UP000015102"/>
    </source>
</evidence>
<dbReference type="Pfam" id="PF06477">
    <property type="entry name" value="DUF1091"/>
    <property type="match status" value="1"/>
</dbReference>
<protein>
    <submittedName>
        <fullName evidence="1">Uncharacterized protein</fullName>
    </submittedName>
</protein>
<dbReference type="HOGENOM" id="CLU_2090797_0_0_1"/>
<accession>T1H464</accession>
<dbReference type="PANTHER" id="PTHR20898">
    <property type="entry name" value="DAEDALUS ON 3-RELATED-RELATED"/>
    <property type="match status" value="1"/>
</dbReference>
<organism evidence="1 2">
    <name type="scientific">Megaselia scalaris</name>
    <name type="common">Humpbacked fly</name>
    <name type="synonym">Phora scalaris</name>
    <dbReference type="NCBI Taxonomy" id="36166"/>
    <lineage>
        <taxon>Eukaryota</taxon>
        <taxon>Metazoa</taxon>
        <taxon>Ecdysozoa</taxon>
        <taxon>Arthropoda</taxon>
        <taxon>Hexapoda</taxon>
        <taxon>Insecta</taxon>
        <taxon>Pterygota</taxon>
        <taxon>Neoptera</taxon>
        <taxon>Endopterygota</taxon>
        <taxon>Diptera</taxon>
        <taxon>Brachycera</taxon>
        <taxon>Muscomorpha</taxon>
        <taxon>Platypezoidea</taxon>
        <taxon>Phoridae</taxon>
        <taxon>Megaseliini</taxon>
        <taxon>Megaselia</taxon>
    </lineage>
</organism>
<keyword evidence="2" id="KW-1185">Reference proteome</keyword>
<reference evidence="1" key="2">
    <citation type="submission" date="2015-06" db="UniProtKB">
        <authorList>
            <consortium name="EnsemblMetazoa"/>
        </authorList>
    </citation>
    <scope>IDENTIFICATION</scope>
</reference>
<dbReference type="PANTHER" id="PTHR20898:SF0">
    <property type="entry name" value="DAEDALUS ON 3-RELATED"/>
    <property type="match status" value="1"/>
</dbReference>
<dbReference type="EMBL" id="CAQQ02382026">
    <property type="status" value="NOT_ANNOTATED_CDS"/>
    <property type="molecule type" value="Genomic_DNA"/>
</dbReference>
<evidence type="ECO:0000313" key="1">
    <source>
        <dbReference type="EnsemblMetazoa" id="MESCA011066-PA"/>
    </source>
</evidence>
<reference evidence="2" key="1">
    <citation type="submission" date="2013-02" db="EMBL/GenBank/DDBJ databases">
        <authorList>
            <person name="Hughes D."/>
        </authorList>
    </citation>
    <scope>NUCLEOTIDE SEQUENCE</scope>
    <source>
        <strain>Durham</strain>
        <strain evidence="2">NC isolate 2 -- Noor lab</strain>
    </source>
</reference>